<dbReference type="Pfam" id="PF00534">
    <property type="entry name" value="Glycos_transf_1"/>
    <property type="match status" value="1"/>
</dbReference>
<protein>
    <recommendedName>
        <fullName evidence="5">Glycosyl transferase family 1 domain-containing protein</fullName>
    </recommendedName>
</protein>
<dbReference type="SUPFAM" id="SSF53756">
    <property type="entry name" value="UDP-Glycosyltransferase/glycogen phosphorylase"/>
    <property type="match status" value="1"/>
</dbReference>
<dbReference type="PANTHER" id="PTHR12526:SF510">
    <property type="entry name" value="D-INOSITOL 3-PHOSPHATE GLYCOSYLTRANSFERASE"/>
    <property type="match status" value="1"/>
</dbReference>
<evidence type="ECO:0000256" key="3">
    <source>
        <dbReference type="SAM" id="Phobius"/>
    </source>
</evidence>
<sequence length="777" mass="84682">MARRGASVLIALAFGLFASQAFVSPAKGAPEHEVDARVLGATFAGLAPLALEQPANAYDSVVAMLQSWLVGGIALVLIYGAAFVAALANPLTKRRTEVKAEVDAMKRDKTAAIAGASSDLPATPINPDNHGLLYSLHNSSNANVHHTACAGLRQLAEHLADQAALAVAQMAPASSAELESIRAELNGQRPNAGAARGPVLPAVLPLHVDGELRARLCVAMATREDQRIFAEQKVPKIQEPQPLREDEWRPRCGGMVDRWHVLRDHDAFPGEDLGKVPVSQLAQAKAFCEKKGLAGLVLFGGVAYLRAQQSVEVLCNAASPQKGAELLLRPDPLLHRPEKATARLRVAVLATQDEFDETSLFDVGMVSSTGNGRRYAAQALLRSIAQSEDFELTAVLVYDWKNETGHWALPSEGPQHVTLNIRGGQPVSAWRGSMGQLLGACAGDLAVDVAVSIQSRRTCLELMLRSIRAKKYVAMGHDYNLPFGPWGMEVEPEMLALHRVLIQDSRMTMFCTSQHLVDFVHRFSQGRVKTRLCYCADYGYFDSEDLPLANEPRYVTLISPSPAKGLAILLRLALMLPDVEFLCVSTGWTKTLHEVQLRAHPNVKVVPGSDDLDTVYQQTAVLLMPSLWQESFGLVAVEAQLRGLCVVSTGSYGLKEANFLEELQVTPVTLVHDSRTREMLRGLTLAEAEERLDPGRPRKEGQDHIHFAHTLIATEEEAKGFAEKIRFLMANAAERARLGLLARARAREHVRARRGGFAESLKELLAEGSIETAPVHE</sequence>
<evidence type="ECO:0000259" key="5">
    <source>
        <dbReference type="Pfam" id="PF00534"/>
    </source>
</evidence>
<dbReference type="EMBL" id="CAXAMM010017258">
    <property type="protein sequence ID" value="CAK9040750.1"/>
    <property type="molecule type" value="Genomic_DNA"/>
</dbReference>
<feature type="non-terminal residue" evidence="6">
    <location>
        <position position="777"/>
    </location>
</feature>
<organism evidence="6 7">
    <name type="scientific">Durusdinium trenchii</name>
    <dbReference type="NCBI Taxonomy" id="1381693"/>
    <lineage>
        <taxon>Eukaryota</taxon>
        <taxon>Sar</taxon>
        <taxon>Alveolata</taxon>
        <taxon>Dinophyceae</taxon>
        <taxon>Suessiales</taxon>
        <taxon>Symbiodiniaceae</taxon>
        <taxon>Durusdinium</taxon>
    </lineage>
</organism>
<name>A0ABP0LNL2_9DINO</name>
<keyword evidence="3" id="KW-0472">Membrane</keyword>
<keyword evidence="7" id="KW-1185">Reference proteome</keyword>
<dbReference type="Proteomes" id="UP001642464">
    <property type="component" value="Unassembled WGS sequence"/>
</dbReference>
<keyword evidence="3" id="KW-1133">Transmembrane helix</keyword>
<proteinExistence type="predicted"/>
<evidence type="ECO:0000313" key="7">
    <source>
        <dbReference type="Proteomes" id="UP001642464"/>
    </source>
</evidence>
<dbReference type="Gene3D" id="3.40.50.2000">
    <property type="entry name" value="Glycogen Phosphorylase B"/>
    <property type="match status" value="1"/>
</dbReference>
<evidence type="ECO:0000256" key="1">
    <source>
        <dbReference type="ARBA" id="ARBA00022676"/>
    </source>
</evidence>
<dbReference type="InterPro" id="IPR001296">
    <property type="entry name" value="Glyco_trans_1"/>
</dbReference>
<feature type="transmembrane region" description="Helical" evidence="3">
    <location>
        <begin position="68"/>
        <end position="88"/>
    </location>
</feature>
<feature type="chain" id="PRO_5045038843" description="Glycosyl transferase family 1 domain-containing protein" evidence="4">
    <location>
        <begin position="22"/>
        <end position="777"/>
    </location>
</feature>
<feature type="domain" description="Glycosyl transferase family 1" evidence="5">
    <location>
        <begin position="562"/>
        <end position="657"/>
    </location>
</feature>
<keyword evidence="4" id="KW-0732">Signal</keyword>
<keyword evidence="1" id="KW-0328">Glycosyltransferase</keyword>
<keyword evidence="3" id="KW-0812">Transmembrane</keyword>
<dbReference type="PANTHER" id="PTHR12526">
    <property type="entry name" value="GLYCOSYLTRANSFERASE"/>
    <property type="match status" value="1"/>
</dbReference>
<comment type="caution">
    <text evidence="6">The sequence shown here is derived from an EMBL/GenBank/DDBJ whole genome shotgun (WGS) entry which is preliminary data.</text>
</comment>
<evidence type="ECO:0000313" key="6">
    <source>
        <dbReference type="EMBL" id="CAK9040750.1"/>
    </source>
</evidence>
<reference evidence="6 7" key="1">
    <citation type="submission" date="2024-02" db="EMBL/GenBank/DDBJ databases">
        <authorList>
            <person name="Chen Y."/>
            <person name="Shah S."/>
            <person name="Dougan E. K."/>
            <person name="Thang M."/>
            <person name="Chan C."/>
        </authorList>
    </citation>
    <scope>NUCLEOTIDE SEQUENCE [LARGE SCALE GENOMIC DNA]</scope>
</reference>
<keyword evidence="2" id="KW-0808">Transferase</keyword>
<gene>
    <name evidence="6" type="ORF">SCF082_LOCUS23641</name>
</gene>
<evidence type="ECO:0000256" key="2">
    <source>
        <dbReference type="ARBA" id="ARBA00022679"/>
    </source>
</evidence>
<feature type="signal peptide" evidence="4">
    <location>
        <begin position="1"/>
        <end position="21"/>
    </location>
</feature>
<accession>A0ABP0LNL2</accession>
<evidence type="ECO:0000256" key="4">
    <source>
        <dbReference type="SAM" id="SignalP"/>
    </source>
</evidence>